<keyword evidence="6 8" id="KW-0378">Hydrolase</keyword>
<feature type="chain" id="PRO_5011511970" description="5-hydroxyisourate hydrolase" evidence="9">
    <location>
        <begin position="24"/>
        <end position="137"/>
    </location>
</feature>
<dbReference type="PRINTS" id="PR00189">
    <property type="entry name" value="TRNSTHYRETIN"/>
</dbReference>
<dbReference type="GO" id="GO:0006144">
    <property type="term" value="P:purine nucleobase metabolic process"/>
    <property type="evidence" value="ECO:0007669"/>
    <property type="project" value="UniProtKB-KW"/>
</dbReference>
<dbReference type="OrthoDB" id="9792386at2"/>
<evidence type="ECO:0000256" key="4">
    <source>
        <dbReference type="ARBA" id="ARBA00011881"/>
    </source>
</evidence>
<dbReference type="Pfam" id="PF00576">
    <property type="entry name" value="Transthyretin"/>
    <property type="match status" value="1"/>
</dbReference>
<feature type="binding site" evidence="7">
    <location>
        <position position="69"/>
    </location>
    <ligand>
        <name>substrate</name>
    </ligand>
</feature>
<dbReference type="EMBL" id="FNAS01000014">
    <property type="protein sequence ID" value="SDE58276.1"/>
    <property type="molecule type" value="Genomic_DNA"/>
</dbReference>
<reference evidence="11 12" key="1">
    <citation type="submission" date="2016-10" db="EMBL/GenBank/DDBJ databases">
        <authorList>
            <person name="de Groot N.N."/>
        </authorList>
    </citation>
    <scope>NUCLEOTIDE SEQUENCE [LARGE SCALE GENOMIC DNA]</scope>
    <source>
        <strain evidence="11 12">DSM 24015</strain>
    </source>
</reference>
<sequence>MKKTFFLSLVMLFLASLSSAQEAKYQLSSHILDINKGMPVAHVKIGLSKKDANGQWVFVDEKFTDENGRVKNFLKQDNNSDNQGIYKLTFYTAPYFKKLGEESFYPFVEVVFQIKGKNHYHVPITLSPFGYSTYRGS</sequence>
<dbReference type="SMART" id="SM00095">
    <property type="entry name" value="TR_THY"/>
    <property type="match status" value="1"/>
</dbReference>
<dbReference type="Proteomes" id="UP000198517">
    <property type="component" value="Unassembled WGS sequence"/>
</dbReference>
<organism evidence="11 12">
    <name type="scientific">Riemerella columbipharyngis</name>
    <dbReference type="NCBI Taxonomy" id="1071918"/>
    <lineage>
        <taxon>Bacteria</taxon>
        <taxon>Pseudomonadati</taxon>
        <taxon>Bacteroidota</taxon>
        <taxon>Flavobacteriia</taxon>
        <taxon>Flavobacteriales</taxon>
        <taxon>Weeksellaceae</taxon>
        <taxon>Riemerella</taxon>
    </lineage>
</organism>
<evidence type="ECO:0000256" key="8">
    <source>
        <dbReference type="RuleBase" id="RU361270"/>
    </source>
</evidence>
<feature type="signal peptide" evidence="9">
    <location>
        <begin position="1"/>
        <end position="23"/>
    </location>
</feature>
<name>A0A1G7E486_9FLAO</name>
<evidence type="ECO:0000256" key="2">
    <source>
        <dbReference type="ARBA" id="ARBA00002704"/>
    </source>
</evidence>
<dbReference type="InterPro" id="IPR023416">
    <property type="entry name" value="Transthyretin/HIU_hydrolase_d"/>
</dbReference>
<feature type="binding site" evidence="7">
    <location>
        <position position="134"/>
    </location>
    <ligand>
        <name>substrate</name>
    </ligand>
</feature>
<keyword evidence="9" id="KW-0732">Signal</keyword>
<evidence type="ECO:0000256" key="1">
    <source>
        <dbReference type="ARBA" id="ARBA00001043"/>
    </source>
</evidence>
<evidence type="ECO:0000313" key="11">
    <source>
        <dbReference type="EMBL" id="SDE58276.1"/>
    </source>
</evidence>
<dbReference type="Gene3D" id="2.60.40.180">
    <property type="entry name" value="Transthyretin/hydroxyisourate hydrolase domain"/>
    <property type="match status" value="1"/>
</dbReference>
<evidence type="ECO:0000256" key="7">
    <source>
        <dbReference type="PIRSR" id="PIRSR600895-51"/>
    </source>
</evidence>
<dbReference type="InterPro" id="IPR000895">
    <property type="entry name" value="Transthyretin/HIU_hydrolase"/>
</dbReference>
<dbReference type="RefSeq" id="WP_092737199.1">
    <property type="nucleotide sequence ID" value="NZ_FNAS01000014.1"/>
</dbReference>
<dbReference type="PANTHER" id="PTHR10395">
    <property type="entry name" value="URICASE AND TRANSTHYRETIN-RELATED"/>
    <property type="match status" value="1"/>
</dbReference>
<evidence type="ECO:0000256" key="5">
    <source>
        <dbReference type="ARBA" id="ARBA00022631"/>
    </source>
</evidence>
<dbReference type="STRING" id="1071918.SAMN05421544_1144"/>
<dbReference type="EC" id="3.5.2.17" evidence="8"/>
<feature type="binding site" evidence="7">
    <location>
        <position position="30"/>
    </location>
    <ligand>
        <name>substrate</name>
    </ligand>
</feature>
<dbReference type="InterPro" id="IPR036817">
    <property type="entry name" value="Transthyretin/HIU_hydrolase_sf"/>
</dbReference>
<evidence type="ECO:0000313" key="12">
    <source>
        <dbReference type="Proteomes" id="UP000198517"/>
    </source>
</evidence>
<comment type="catalytic activity">
    <reaction evidence="1 8">
        <text>5-hydroxyisourate + H2O = 5-hydroxy-2-oxo-4-ureido-2,5-dihydro-1H-imidazole-5-carboxylate + H(+)</text>
        <dbReference type="Rhea" id="RHEA:23736"/>
        <dbReference type="ChEBI" id="CHEBI:15377"/>
        <dbReference type="ChEBI" id="CHEBI:15378"/>
        <dbReference type="ChEBI" id="CHEBI:18072"/>
        <dbReference type="ChEBI" id="CHEBI:58639"/>
        <dbReference type="EC" id="3.5.2.17"/>
    </reaction>
</comment>
<dbReference type="PANTHER" id="PTHR10395:SF7">
    <property type="entry name" value="5-HYDROXYISOURATE HYDROLASE"/>
    <property type="match status" value="1"/>
</dbReference>
<feature type="domain" description="Transthyretin/hydroxyisourate hydrolase" evidence="10">
    <location>
        <begin position="22"/>
        <end position="136"/>
    </location>
</feature>
<dbReference type="AlphaFoldDB" id="A0A1G7E486"/>
<keyword evidence="5 8" id="KW-0659">Purine metabolism</keyword>
<dbReference type="NCBIfam" id="TIGR02962">
    <property type="entry name" value="hdxy_isourate"/>
    <property type="match status" value="1"/>
</dbReference>
<dbReference type="InterPro" id="IPR023419">
    <property type="entry name" value="Transthyretin_CS"/>
</dbReference>
<dbReference type="SUPFAM" id="SSF49472">
    <property type="entry name" value="Transthyretin (synonym: prealbumin)"/>
    <property type="match status" value="1"/>
</dbReference>
<dbReference type="PROSITE" id="PS00769">
    <property type="entry name" value="TRANSTHYRETIN_2"/>
    <property type="match status" value="1"/>
</dbReference>
<dbReference type="CDD" id="cd05822">
    <property type="entry name" value="TLP_HIUase"/>
    <property type="match status" value="1"/>
</dbReference>
<dbReference type="GO" id="GO:0033971">
    <property type="term" value="F:hydroxyisourate hydrolase activity"/>
    <property type="evidence" value="ECO:0007669"/>
    <property type="project" value="UniProtKB-EC"/>
</dbReference>
<evidence type="ECO:0000256" key="3">
    <source>
        <dbReference type="ARBA" id="ARBA00009850"/>
    </source>
</evidence>
<comment type="function">
    <text evidence="2">Catalyzes the hydrolysis of 5-hydroxyisourate (HIU) to 2-oxo-4-hydroxy-4-carboxy-5-ureidoimidazoline (OHCU).</text>
</comment>
<protein>
    <recommendedName>
        <fullName evidence="8">5-hydroxyisourate hydrolase</fullName>
        <shortName evidence="8">HIU hydrolase</shortName>
        <shortName evidence="8">HIUHase</shortName>
        <ecNumber evidence="8">3.5.2.17</ecNumber>
    </recommendedName>
</protein>
<comment type="similarity">
    <text evidence="3 8">Belongs to the transthyretin family. 5-hydroxyisourate hydrolase subfamily.</text>
</comment>
<evidence type="ECO:0000256" key="6">
    <source>
        <dbReference type="ARBA" id="ARBA00022801"/>
    </source>
</evidence>
<evidence type="ECO:0000256" key="9">
    <source>
        <dbReference type="SAM" id="SignalP"/>
    </source>
</evidence>
<evidence type="ECO:0000259" key="10">
    <source>
        <dbReference type="SMART" id="SM00095"/>
    </source>
</evidence>
<gene>
    <name evidence="11" type="ORF">SAMN05421544_1144</name>
</gene>
<dbReference type="InterPro" id="IPR014306">
    <property type="entry name" value="Hydroxyisourate_hydrolase"/>
</dbReference>
<comment type="subunit">
    <text evidence="4 8">Homotetramer.</text>
</comment>
<accession>A0A1G7E486</accession>
<proteinExistence type="inferred from homology"/>
<keyword evidence="12" id="KW-1185">Reference proteome</keyword>